<dbReference type="Gene3D" id="3.60.15.10">
    <property type="entry name" value="Ribonuclease Z/Hydroxyacylglutathione hydrolase-like"/>
    <property type="match status" value="1"/>
</dbReference>
<feature type="domain" description="Metallo-beta-lactamase" evidence="2">
    <location>
        <begin position="80"/>
        <end position="271"/>
    </location>
</feature>
<dbReference type="GO" id="GO:0016787">
    <property type="term" value="F:hydrolase activity"/>
    <property type="evidence" value="ECO:0007669"/>
    <property type="project" value="UniProtKB-KW"/>
</dbReference>
<dbReference type="Proteomes" id="UP000321039">
    <property type="component" value="Unassembled WGS sequence"/>
</dbReference>
<comment type="caution">
    <text evidence="3">The sequence shown here is derived from an EMBL/GenBank/DDBJ whole genome shotgun (WGS) entry which is preliminary data.</text>
</comment>
<dbReference type="RefSeq" id="WP_148068771.1">
    <property type="nucleotide sequence ID" value="NZ_VRZA01000004.1"/>
</dbReference>
<evidence type="ECO:0000313" key="4">
    <source>
        <dbReference type="Proteomes" id="UP000321039"/>
    </source>
</evidence>
<evidence type="ECO:0000313" key="3">
    <source>
        <dbReference type="EMBL" id="TXS92768.1"/>
    </source>
</evidence>
<keyword evidence="4" id="KW-1185">Reference proteome</keyword>
<evidence type="ECO:0000256" key="1">
    <source>
        <dbReference type="ARBA" id="ARBA00005250"/>
    </source>
</evidence>
<dbReference type="InterPro" id="IPR050855">
    <property type="entry name" value="NDM-1-like"/>
</dbReference>
<proteinExistence type="inferred from homology"/>
<sequence length="340" mass="36974">MFQSSVLYLLLVVLGGRYAFADVAVPVSPPLWSGFEADFGKVDAGCAPVSPVTETPAGWFQVQKLPGGIYGFMEHGHSEMVNSFLIPGAAKDVLYDTGMGIASIREAIDFVRAREGLPSNPIMVINSHAHLDHVGGNREFESVHVFKDPWTTDVLGKGIQPGTWTAYYAALLPPPAPRPPAGFDPALQNVPPLAWSKLRYLEPGQRIDLGNKVLRVLKTTSHTSADVVLYEEAGNVLFTGDAFTPIAFLANNLKQFERDVTALAELPLNCHFNTHGPLVINTAWLKRVSEAMRAINEGDYLESTTDLFGLALPTYAHGDVHRIVDARKLLSSYPEAPGAQ</sequence>
<comment type="similarity">
    <text evidence="1">Belongs to the metallo-beta-lactamase superfamily. Class-B beta-lactamase family.</text>
</comment>
<dbReference type="AlphaFoldDB" id="A0A5C8ZWF9"/>
<dbReference type="SUPFAM" id="SSF56281">
    <property type="entry name" value="Metallo-hydrolase/oxidoreductase"/>
    <property type="match status" value="1"/>
</dbReference>
<gene>
    <name evidence="3" type="ORF">FV139_12395</name>
</gene>
<dbReference type="EMBL" id="VRZA01000004">
    <property type="protein sequence ID" value="TXS92768.1"/>
    <property type="molecule type" value="Genomic_DNA"/>
</dbReference>
<dbReference type="PANTHER" id="PTHR42951">
    <property type="entry name" value="METALLO-BETA-LACTAMASE DOMAIN-CONTAINING"/>
    <property type="match status" value="1"/>
</dbReference>
<dbReference type="PANTHER" id="PTHR42951:SF4">
    <property type="entry name" value="ACYL-COENZYME A THIOESTERASE MBLAC2"/>
    <property type="match status" value="1"/>
</dbReference>
<evidence type="ECO:0000259" key="2">
    <source>
        <dbReference type="SMART" id="SM00849"/>
    </source>
</evidence>
<dbReference type="SMART" id="SM00849">
    <property type="entry name" value="Lactamase_B"/>
    <property type="match status" value="1"/>
</dbReference>
<dbReference type="InterPro" id="IPR036866">
    <property type="entry name" value="RibonucZ/Hydroxyglut_hydro"/>
</dbReference>
<organism evidence="3 4">
    <name type="scientific">Parahaliea maris</name>
    <dbReference type="NCBI Taxonomy" id="2716870"/>
    <lineage>
        <taxon>Bacteria</taxon>
        <taxon>Pseudomonadati</taxon>
        <taxon>Pseudomonadota</taxon>
        <taxon>Gammaproteobacteria</taxon>
        <taxon>Cellvibrionales</taxon>
        <taxon>Halieaceae</taxon>
        <taxon>Parahaliea</taxon>
    </lineage>
</organism>
<dbReference type="InterPro" id="IPR001279">
    <property type="entry name" value="Metallo-B-lactamas"/>
</dbReference>
<protein>
    <submittedName>
        <fullName evidence="3">MBL fold metallo-hydrolase</fullName>
    </submittedName>
</protein>
<reference evidence="3 4" key="1">
    <citation type="submission" date="2019-08" db="EMBL/GenBank/DDBJ databases">
        <title>Parahaliea maris sp. nov., isolated from the surface seawater.</title>
        <authorList>
            <person name="Liu Y."/>
        </authorList>
    </citation>
    <scope>NUCLEOTIDE SEQUENCE [LARGE SCALE GENOMIC DNA]</scope>
    <source>
        <strain evidence="3 4">HSLHS9</strain>
    </source>
</reference>
<dbReference type="Pfam" id="PF00753">
    <property type="entry name" value="Lactamase_B"/>
    <property type="match status" value="1"/>
</dbReference>
<accession>A0A5C8ZWF9</accession>
<name>A0A5C8ZWF9_9GAMM</name>
<keyword evidence="3" id="KW-0378">Hydrolase</keyword>
<dbReference type="GO" id="GO:0017001">
    <property type="term" value="P:antibiotic catabolic process"/>
    <property type="evidence" value="ECO:0007669"/>
    <property type="project" value="UniProtKB-ARBA"/>
</dbReference>